<feature type="region of interest" description="Disordered" evidence="1">
    <location>
        <begin position="165"/>
        <end position="320"/>
    </location>
</feature>
<dbReference type="Gene3D" id="2.30.29.30">
    <property type="entry name" value="Pleckstrin-homology domain (PH domain)/Phosphotyrosine-binding domain (PTB)"/>
    <property type="match status" value="1"/>
</dbReference>
<dbReference type="SUPFAM" id="SSF50729">
    <property type="entry name" value="PH domain-like"/>
    <property type="match status" value="1"/>
</dbReference>
<protein>
    <recommendedName>
        <fullName evidence="2">PID domain-containing protein</fullName>
    </recommendedName>
</protein>
<proteinExistence type="predicted"/>
<accession>A0A8K0KAA8</accession>
<reference evidence="3" key="2">
    <citation type="submission" date="2017-10" db="EMBL/GenBank/DDBJ databases">
        <title>Ladona fulva Genome sequencing and assembly.</title>
        <authorList>
            <person name="Murali S."/>
            <person name="Richards S."/>
            <person name="Bandaranaike D."/>
            <person name="Bellair M."/>
            <person name="Blankenburg K."/>
            <person name="Chao H."/>
            <person name="Dinh H."/>
            <person name="Doddapaneni H."/>
            <person name="Dugan-Rocha S."/>
            <person name="Elkadiri S."/>
            <person name="Gnanaolivu R."/>
            <person name="Hernandez B."/>
            <person name="Skinner E."/>
            <person name="Javaid M."/>
            <person name="Lee S."/>
            <person name="Li M."/>
            <person name="Ming W."/>
            <person name="Munidasa M."/>
            <person name="Muniz J."/>
            <person name="Nguyen L."/>
            <person name="Hughes D."/>
            <person name="Osuji N."/>
            <person name="Pu L.-L."/>
            <person name="Puazo M."/>
            <person name="Qu C."/>
            <person name="Quiroz J."/>
            <person name="Raj R."/>
            <person name="Weissenberger G."/>
            <person name="Xin Y."/>
            <person name="Zou X."/>
            <person name="Han Y."/>
            <person name="Worley K."/>
            <person name="Muzny D."/>
            <person name="Gibbs R."/>
        </authorList>
    </citation>
    <scope>NUCLEOTIDE SEQUENCE</scope>
    <source>
        <strain evidence="3">Sampled in the wild</strain>
    </source>
</reference>
<sequence length="343" mass="37736">MEKPLATLWKNYCSSSKPDVGMKVTVTPSGLKAVTREHGLTEYWSHRVTYCAAPPSHPRLFCWVYRHEGRRLRQELRCHAALSEFRRDKLVRQKARLSLANGVHDDPGLLIPRRRLLLATGARNYRPPLERSKSAPRLTAIEEGLEDEEAAESRPATIAAISTQVNHRATEAAKAPSEGRKRQVSFADDTESALSKEGRIPTLPEEDEGSPTKTSPSKTVDEGAESVTEVHPNPGRHCPPPELRRSQTYPPPPQLMLDRQSLSDAGDSLSEGEEEEGKALFEEGYGEAEEEEEVRLGDVVQEEDSVSDESGYAEETAKEGALEGGAGVLIEAEGESVSNYVSV</sequence>
<name>A0A8K0KAA8_LADFU</name>
<dbReference type="InterPro" id="IPR011993">
    <property type="entry name" value="PH-like_dom_sf"/>
</dbReference>
<keyword evidence="4" id="KW-1185">Reference proteome</keyword>
<dbReference type="InterPro" id="IPR006020">
    <property type="entry name" value="PTB/PI_dom"/>
</dbReference>
<dbReference type="OrthoDB" id="5962185at2759"/>
<evidence type="ECO:0000259" key="2">
    <source>
        <dbReference type="Pfam" id="PF14719"/>
    </source>
</evidence>
<dbReference type="Proteomes" id="UP000792457">
    <property type="component" value="Unassembled WGS sequence"/>
</dbReference>
<dbReference type="InterPro" id="IPR051133">
    <property type="entry name" value="Adapter_Engulfment-Domain"/>
</dbReference>
<dbReference type="Pfam" id="PF14719">
    <property type="entry name" value="PID_2"/>
    <property type="match status" value="1"/>
</dbReference>
<evidence type="ECO:0000256" key="1">
    <source>
        <dbReference type="SAM" id="MobiDB-lite"/>
    </source>
</evidence>
<reference evidence="3" key="1">
    <citation type="submission" date="2013-04" db="EMBL/GenBank/DDBJ databases">
        <authorList>
            <person name="Qu J."/>
            <person name="Murali S.C."/>
            <person name="Bandaranaike D."/>
            <person name="Bellair M."/>
            <person name="Blankenburg K."/>
            <person name="Chao H."/>
            <person name="Dinh H."/>
            <person name="Doddapaneni H."/>
            <person name="Downs B."/>
            <person name="Dugan-Rocha S."/>
            <person name="Elkadiri S."/>
            <person name="Gnanaolivu R.D."/>
            <person name="Hernandez B."/>
            <person name="Javaid M."/>
            <person name="Jayaseelan J.C."/>
            <person name="Lee S."/>
            <person name="Li M."/>
            <person name="Ming W."/>
            <person name="Munidasa M."/>
            <person name="Muniz J."/>
            <person name="Nguyen L."/>
            <person name="Ongeri F."/>
            <person name="Osuji N."/>
            <person name="Pu L.-L."/>
            <person name="Puazo M."/>
            <person name="Qu C."/>
            <person name="Quiroz J."/>
            <person name="Raj R."/>
            <person name="Weissenberger G."/>
            <person name="Xin Y."/>
            <person name="Zou X."/>
            <person name="Han Y."/>
            <person name="Richards S."/>
            <person name="Worley K."/>
            <person name="Muzny D."/>
            <person name="Gibbs R."/>
        </authorList>
    </citation>
    <scope>NUCLEOTIDE SEQUENCE</scope>
    <source>
        <strain evidence="3">Sampled in the wild</strain>
    </source>
</reference>
<organism evidence="3 4">
    <name type="scientific">Ladona fulva</name>
    <name type="common">Scarce chaser dragonfly</name>
    <name type="synonym">Libellula fulva</name>
    <dbReference type="NCBI Taxonomy" id="123851"/>
    <lineage>
        <taxon>Eukaryota</taxon>
        <taxon>Metazoa</taxon>
        <taxon>Ecdysozoa</taxon>
        <taxon>Arthropoda</taxon>
        <taxon>Hexapoda</taxon>
        <taxon>Insecta</taxon>
        <taxon>Pterygota</taxon>
        <taxon>Palaeoptera</taxon>
        <taxon>Odonata</taxon>
        <taxon>Epiprocta</taxon>
        <taxon>Anisoptera</taxon>
        <taxon>Libelluloidea</taxon>
        <taxon>Libellulidae</taxon>
        <taxon>Ladona</taxon>
    </lineage>
</organism>
<feature type="compositionally biased region" description="Acidic residues" evidence="1">
    <location>
        <begin position="284"/>
        <end position="293"/>
    </location>
</feature>
<comment type="caution">
    <text evidence="3">The sequence shown here is derived from an EMBL/GenBank/DDBJ whole genome shotgun (WGS) entry which is preliminary data.</text>
</comment>
<evidence type="ECO:0000313" key="4">
    <source>
        <dbReference type="Proteomes" id="UP000792457"/>
    </source>
</evidence>
<dbReference type="PANTHER" id="PTHR11232:SF2">
    <property type="entry name" value="FI05246P"/>
    <property type="match status" value="1"/>
</dbReference>
<feature type="domain" description="PID" evidence="2">
    <location>
        <begin position="1"/>
        <end position="82"/>
    </location>
</feature>
<dbReference type="AlphaFoldDB" id="A0A8K0KAA8"/>
<evidence type="ECO:0000313" key="3">
    <source>
        <dbReference type="EMBL" id="KAG8230070.1"/>
    </source>
</evidence>
<gene>
    <name evidence="3" type="ORF">J437_LFUL009654</name>
</gene>
<dbReference type="EMBL" id="KZ308462">
    <property type="protein sequence ID" value="KAG8230070.1"/>
    <property type="molecule type" value="Genomic_DNA"/>
</dbReference>
<dbReference type="PANTHER" id="PTHR11232">
    <property type="entry name" value="PHOSPHOTYROSINE INTERACTION DOMAIN-CONTAINING FAMILY MEMBER"/>
    <property type="match status" value="1"/>
</dbReference>